<comment type="caution">
    <text evidence="7">The sequence shown here is derived from an EMBL/GenBank/DDBJ whole genome shotgun (WGS) entry which is preliminary data.</text>
</comment>
<dbReference type="SUPFAM" id="SSF53850">
    <property type="entry name" value="Periplasmic binding protein-like II"/>
    <property type="match status" value="1"/>
</dbReference>
<dbReference type="Gene3D" id="3.40.190.10">
    <property type="entry name" value="Periplasmic binding protein-like II"/>
    <property type="match status" value="2"/>
</dbReference>
<keyword evidence="2" id="KW-0805">Transcription regulation</keyword>
<dbReference type="OrthoDB" id="9803735at2"/>
<accession>K6WGY0</accession>
<dbReference type="InterPro" id="IPR005119">
    <property type="entry name" value="LysR_subst-bd"/>
</dbReference>
<dbReference type="GO" id="GO:0003700">
    <property type="term" value="F:DNA-binding transcription factor activity"/>
    <property type="evidence" value="ECO:0007669"/>
    <property type="project" value="InterPro"/>
</dbReference>
<dbReference type="SUPFAM" id="SSF46785">
    <property type="entry name" value="Winged helix' DNA-binding domain"/>
    <property type="match status" value="1"/>
</dbReference>
<dbReference type="AlphaFoldDB" id="K6WGY0"/>
<keyword evidence="5" id="KW-0804">Transcription</keyword>
<dbReference type="Pfam" id="PF00126">
    <property type="entry name" value="HTH_1"/>
    <property type="match status" value="1"/>
</dbReference>
<evidence type="ECO:0000256" key="2">
    <source>
        <dbReference type="ARBA" id="ARBA00023015"/>
    </source>
</evidence>
<gene>
    <name evidence="7" type="ORF">GORHZ_130_00310</name>
</gene>
<dbReference type="STRING" id="1108045.GORHZ_130_00310"/>
<evidence type="ECO:0000313" key="8">
    <source>
        <dbReference type="Proteomes" id="UP000008363"/>
    </source>
</evidence>
<name>K6WGY0_9ACTN</name>
<dbReference type="PROSITE" id="PS50931">
    <property type="entry name" value="HTH_LYSR"/>
    <property type="match status" value="1"/>
</dbReference>
<proteinExistence type="inferred from homology"/>
<evidence type="ECO:0000256" key="5">
    <source>
        <dbReference type="ARBA" id="ARBA00023163"/>
    </source>
</evidence>
<dbReference type="PANTHER" id="PTHR30346:SF0">
    <property type="entry name" value="HCA OPERON TRANSCRIPTIONAL ACTIVATOR HCAR"/>
    <property type="match status" value="1"/>
</dbReference>
<evidence type="ECO:0000256" key="4">
    <source>
        <dbReference type="ARBA" id="ARBA00023159"/>
    </source>
</evidence>
<keyword evidence="8" id="KW-1185">Reference proteome</keyword>
<dbReference type="EMBL" id="BAHC01000130">
    <property type="protein sequence ID" value="GAB91407.1"/>
    <property type="molecule type" value="Genomic_DNA"/>
</dbReference>
<dbReference type="InterPro" id="IPR036390">
    <property type="entry name" value="WH_DNA-bd_sf"/>
</dbReference>
<dbReference type="GO" id="GO:0003677">
    <property type="term" value="F:DNA binding"/>
    <property type="evidence" value="ECO:0007669"/>
    <property type="project" value="UniProtKB-KW"/>
</dbReference>
<protein>
    <submittedName>
        <fullName evidence="7">Putative LysR family transcriptional regulator</fullName>
    </submittedName>
</protein>
<keyword evidence="3" id="KW-0238">DNA-binding</keyword>
<dbReference type="Proteomes" id="UP000008363">
    <property type="component" value="Unassembled WGS sequence"/>
</dbReference>
<evidence type="ECO:0000259" key="6">
    <source>
        <dbReference type="PROSITE" id="PS50931"/>
    </source>
</evidence>
<organism evidence="7 8">
    <name type="scientific">Gordonia rhizosphera NBRC 16068</name>
    <dbReference type="NCBI Taxonomy" id="1108045"/>
    <lineage>
        <taxon>Bacteria</taxon>
        <taxon>Bacillati</taxon>
        <taxon>Actinomycetota</taxon>
        <taxon>Actinomycetes</taxon>
        <taxon>Mycobacteriales</taxon>
        <taxon>Gordoniaceae</taxon>
        <taxon>Gordonia</taxon>
    </lineage>
</organism>
<dbReference type="PANTHER" id="PTHR30346">
    <property type="entry name" value="TRANSCRIPTIONAL DUAL REGULATOR HCAR-RELATED"/>
    <property type="match status" value="1"/>
</dbReference>
<dbReference type="Gene3D" id="1.10.10.10">
    <property type="entry name" value="Winged helix-like DNA-binding domain superfamily/Winged helix DNA-binding domain"/>
    <property type="match status" value="1"/>
</dbReference>
<dbReference type="Pfam" id="PF03466">
    <property type="entry name" value="LysR_substrate"/>
    <property type="match status" value="1"/>
</dbReference>
<dbReference type="InterPro" id="IPR000847">
    <property type="entry name" value="LysR_HTH_N"/>
</dbReference>
<dbReference type="GO" id="GO:0032993">
    <property type="term" value="C:protein-DNA complex"/>
    <property type="evidence" value="ECO:0007669"/>
    <property type="project" value="TreeGrafter"/>
</dbReference>
<dbReference type="InterPro" id="IPR036388">
    <property type="entry name" value="WH-like_DNA-bd_sf"/>
</dbReference>
<sequence length="306" mass="33205">MNEVTLRQMEYLIAVLDHGSVSAGAAAAHVSQATVSASLSQLEKSLGTVLLARGPARRARPTSAGEEFAARARAILTAVDDAVDSVDESGSDLRGPLSVGCLHTASPRMLPGLVAHFEKHWPRVDLELAEETPRRLQDLVATGRLDVAMLYSRQLERHELVTHRLGSVRLHAMLPADSPLARADEVQLAELVRLPAIFLDIPPTAELLLDRIHSRGLDVEVRWRSSSAETIRALVARGLGFSLVNAVPHPGVQSFEGLDVAYRPVAGMEDNPAIAVTIPHRARSRRVAEAIKTLRAIHHQTDPDLL</sequence>
<keyword evidence="4" id="KW-0010">Activator</keyword>
<reference evidence="7 8" key="1">
    <citation type="submission" date="2012-08" db="EMBL/GenBank/DDBJ databases">
        <title>Whole genome shotgun sequence of Gordonia rhizosphera NBRC 16068.</title>
        <authorList>
            <person name="Takarada H."/>
            <person name="Isaki S."/>
            <person name="Hosoyama A."/>
            <person name="Tsuchikane K."/>
            <person name="Katsumata H."/>
            <person name="Baba S."/>
            <person name="Ohji S."/>
            <person name="Yamazaki S."/>
            <person name="Fujita N."/>
        </authorList>
    </citation>
    <scope>NUCLEOTIDE SEQUENCE [LARGE SCALE GENOMIC DNA]</scope>
    <source>
        <strain evidence="7 8">NBRC 16068</strain>
    </source>
</reference>
<dbReference type="RefSeq" id="WP_006334862.1">
    <property type="nucleotide sequence ID" value="NZ_BAHC01000130.1"/>
</dbReference>
<evidence type="ECO:0000256" key="1">
    <source>
        <dbReference type="ARBA" id="ARBA00009437"/>
    </source>
</evidence>
<evidence type="ECO:0000256" key="3">
    <source>
        <dbReference type="ARBA" id="ARBA00023125"/>
    </source>
</evidence>
<dbReference type="eggNOG" id="COG0583">
    <property type="taxonomic scope" value="Bacteria"/>
</dbReference>
<comment type="similarity">
    <text evidence="1">Belongs to the LysR transcriptional regulatory family.</text>
</comment>
<evidence type="ECO:0000313" key="7">
    <source>
        <dbReference type="EMBL" id="GAB91407.1"/>
    </source>
</evidence>
<feature type="domain" description="HTH lysR-type" evidence="6">
    <location>
        <begin position="4"/>
        <end position="62"/>
    </location>
</feature>